<keyword evidence="4" id="KW-1185">Reference proteome</keyword>
<reference evidence="3 4" key="1">
    <citation type="submission" date="2018-03" db="EMBL/GenBank/DDBJ databases">
        <title>Bioinformatic expansion and discovery of thiopeptide antibiotics.</title>
        <authorList>
            <person name="Schwalen C.J."/>
            <person name="Hudson G.A."/>
            <person name="Mitchell D.A."/>
        </authorList>
    </citation>
    <scope>NUCLEOTIDE SEQUENCE [LARGE SCALE GENOMIC DNA]</scope>
    <source>
        <strain evidence="3 4">NRRL 8041</strain>
    </source>
</reference>
<name>A0A318NE34_9ACTN</name>
<proteinExistence type="predicted"/>
<dbReference type="Proteomes" id="UP000248333">
    <property type="component" value="Unassembled WGS sequence"/>
</dbReference>
<feature type="region of interest" description="Disordered" evidence="1">
    <location>
        <begin position="12"/>
        <end position="35"/>
    </location>
</feature>
<dbReference type="InterPro" id="IPR032710">
    <property type="entry name" value="NTF2-like_dom_sf"/>
</dbReference>
<dbReference type="InterPro" id="IPR037401">
    <property type="entry name" value="SnoaL-like"/>
</dbReference>
<sequence>MPPGYGCRYWTVATGGTQDSPRQQKQRLERNPMSDKTSKIDTINRFFTAYASYDIPAMRAVLTDDVEWTIPGHHPLSGTKRGVEEVAAFFTELGRAGFQAEPLFLEANEGYVVDIHRGWTTEGIGKVDTLWALVWHFTAEGKIDRVVNLSADQHQMDNYVWNNYALAPLPDRLA</sequence>
<evidence type="ECO:0000259" key="2">
    <source>
        <dbReference type="Pfam" id="PF12680"/>
    </source>
</evidence>
<evidence type="ECO:0000256" key="1">
    <source>
        <dbReference type="SAM" id="MobiDB-lite"/>
    </source>
</evidence>
<dbReference type="Gene3D" id="3.10.450.50">
    <property type="match status" value="1"/>
</dbReference>
<evidence type="ECO:0000313" key="3">
    <source>
        <dbReference type="EMBL" id="PYC66555.1"/>
    </source>
</evidence>
<feature type="compositionally biased region" description="Basic and acidic residues" evidence="1">
    <location>
        <begin position="26"/>
        <end position="35"/>
    </location>
</feature>
<dbReference type="Pfam" id="PF12680">
    <property type="entry name" value="SnoaL_2"/>
    <property type="match status" value="1"/>
</dbReference>
<gene>
    <name evidence="3" type="ORF">C7C45_24720</name>
</gene>
<feature type="compositionally biased region" description="Polar residues" evidence="1">
    <location>
        <begin position="14"/>
        <end position="23"/>
    </location>
</feature>
<comment type="caution">
    <text evidence="3">The sequence shown here is derived from an EMBL/GenBank/DDBJ whole genome shotgun (WGS) entry which is preliminary data.</text>
</comment>
<dbReference type="AlphaFoldDB" id="A0A318NE34"/>
<organism evidence="3 4">
    <name type="scientific">Micromonospora arborensis</name>
    <dbReference type="NCBI Taxonomy" id="2116518"/>
    <lineage>
        <taxon>Bacteria</taxon>
        <taxon>Bacillati</taxon>
        <taxon>Actinomycetota</taxon>
        <taxon>Actinomycetes</taxon>
        <taxon>Micromonosporales</taxon>
        <taxon>Micromonosporaceae</taxon>
        <taxon>Micromonospora</taxon>
    </lineage>
</organism>
<evidence type="ECO:0000313" key="4">
    <source>
        <dbReference type="Proteomes" id="UP000248333"/>
    </source>
</evidence>
<dbReference type="OrthoDB" id="8375282at2"/>
<accession>A0A318NE34</accession>
<protein>
    <recommendedName>
        <fullName evidence="2">SnoaL-like domain-containing protein</fullName>
    </recommendedName>
</protein>
<dbReference type="EMBL" id="PYBV01000033">
    <property type="protein sequence ID" value="PYC66555.1"/>
    <property type="molecule type" value="Genomic_DNA"/>
</dbReference>
<dbReference type="SUPFAM" id="SSF54427">
    <property type="entry name" value="NTF2-like"/>
    <property type="match status" value="1"/>
</dbReference>
<feature type="domain" description="SnoaL-like" evidence="2">
    <location>
        <begin position="44"/>
        <end position="145"/>
    </location>
</feature>